<proteinExistence type="predicted"/>
<dbReference type="Proteomes" id="UP001234297">
    <property type="component" value="Chromosome 1"/>
</dbReference>
<accession>A0ACC2MT80</accession>
<evidence type="ECO:0000313" key="1">
    <source>
        <dbReference type="EMBL" id="KAJ8648598.1"/>
    </source>
</evidence>
<keyword evidence="2" id="KW-1185">Reference proteome</keyword>
<gene>
    <name evidence="1" type="ORF">MRB53_001621</name>
</gene>
<dbReference type="EMBL" id="CM056809">
    <property type="protein sequence ID" value="KAJ8648598.1"/>
    <property type="molecule type" value="Genomic_DNA"/>
</dbReference>
<protein>
    <submittedName>
        <fullName evidence="1">Uncharacterized protein</fullName>
    </submittedName>
</protein>
<comment type="caution">
    <text evidence="1">The sequence shown here is derived from an EMBL/GenBank/DDBJ whole genome shotgun (WGS) entry which is preliminary data.</text>
</comment>
<sequence>MERNIRYVWSNNLEEEFDLIMKIRHSHHYVALDTEFQRVIVDCPRNANEDTRYSHLELNIANRQFTQIGLCFFDAYGNLPYSGSAWQFTFKGFNSRRYPSEIKEAIDPKRFETFLKKMISGCELHWVTFHGLYDFGYMTQILTNSTLPDTLNEFLEVMAVTFPRVYDIKYMATFYKELNNGELGLELLAKILKVERYGHSHQAGSDSLLTAEIFTKMKRVFQLERKLGFYEGYLYSITSRIPRCRYLVRPIRTCAYLVSLPSGLLCRQLPVSYSCRAPNIM</sequence>
<evidence type="ECO:0000313" key="2">
    <source>
        <dbReference type="Proteomes" id="UP001234297"/>
    </source>
</evidence>
<name>A0ACC2MT80_PERAE</name>
<reference evidence="1 2" key="1">
    <citation type="journal article" date="2022" name="Hortic Res">
        <title>A haplotype resolved chromosomal level avocado genome allows analysis of novel avocado genes.</title>
        <authorList>
            <person name="Nath O."/>
            <person name="Fletcher S.J."/>
            <person name="Hayward A."/>
            <person name="Shaw L.M."/>
            <person name="Masouleh A.K."/>
            <person name="Furtado A."/>
            <person name="Henry R.J."/>
            <person name="Mitter N."/>
        </authorList>
    </citation>
    <scope>NUCLEOTIDE SEQUENCE [LARGE SCALE GENOMIC DNA]</scope>
    <source>
        <strain evidence="2">cv. Hass</strain>
    </source>
</reference>
<organism evidence="1 2">
    <name type="scientific">Persea americana</name>
    <name type="common">Avocado</name>
    <dbReference type="NCBI Taxonomy" id="3435"/>
    <lineage>
        <taxon>Eukaryota</taxon>
        <taxon>Viridiplantae</taxon>
        <taxon>Streptophyta</taxon>
        <taxon>Embryophyta</taxon>
        <taxon>Tracheophyta</taxon>
        <taxon>Spermatophyta</taxon>
        <taxon>Magnoliopsida</taxon>
        <taxon>Magnoliidae</taxon>
        <taxon>Laurales</taxon>
        <taxon>Lauraceae</taxon>
        <taxon>Persea</taxon>
    </lineage>
</organism>